<evidence type="ECO:0000259" key="3">
    <source>
        <dbReference type="Pfam" id="PF07995"/>
    </source>
</evidence>
<dbReference type="Pfam" id="PF07995">
    <property type="entry name" value="GSDH"/>
    <property type="match status" value="1"/>
</dbReference>
<dbReference type="EMBL" id="WNZX01000006">
    <property type="protein sequence ID" value="MUG70784.1"/>
    <property type="molecule type" value="Genomic_DNA"/>
</dbReference>
<feature type="region of interest" description="Disordered" evidence="1">
    <location>
        <begin position="21"/>
        <end position="45"/>
    </location>
</feature>
<comment type="caution">
    <text evidence="4">The sequence shown here is derived from an EMBL/GenBank/DDBJ whole genome shotgun (WGS) entry which is preliminary data.</text>
</comment>
<accession>A0A7X2Z9E4</accession>
<feature type="chain" id="PRO_5031149058" evidence="2">
    <location>
        <begin position="19"/>
        <end position="365"/>
    </location>
</feature>
<keyword evidence="2" id="KW-0732">Signal</keyword>
<dbReference type="AlphaFoldDB" id="A0A7X2Z9E4"/>
<feature type="compositionally biased region" description="Basic and acidic residues" evidence="1">
    <location>
        <begin position="32"/>
        <end position="42"/>
    </location>
</feature>
<gene>
    <name evidence="4" type="ORF">GNP93_08835</name>
</gene>
<proteinExistence type="predicted"/>
<feature type="domain" description="Glucose/Sorbosone dehydrogenase" evidence="3">
    <location>
        <begin position="54"/>
        <end position="350"/>
    </location>
</feature>
<reference evidence="4 5" key="1">
    <citation type="submission" date="2019-11" db="EMBL/GenBank/DDBJ databases">
        <title>Draft genome sequences of five Paenibacillus species of dairy origin.</title>
        <authorList>
            <person name="Olajide A.M."/>
            <person name="Chen S."/>
            <person name="Lapointe G."/>
        </authorList>
    </citation>
    <scope>NUCLEOTIDE SEQUENCE [LARGE SCALE GENOMIC DNA]</scope>
    <source>
        <strain evidence="4 5">2CS3</strain>
    </source>
</reference>
<keyword evidence="5" id="KW-1185">Reference proteome</keyword>
<dbReference type="PANTHER" id="PTHR19328">
    <property type="entry name" value="HEDGEHOG-INTERACTING PROTEIN"/>
    <property type="match status" value="1"/>
</dbReference>
<protein>
    <submittedName>
        <fullName evidence="4">Quinoprotein glucose dehydrogenase</fullName>
    </submittedName>
</protein>
<dbReference type="Gene3D" id="2.120.10.30">
    <property type="entry name" value="TolB, C-terminal domain"/>
    <property type="match status" value="1"/>
</dbReference>
<dbReference type="InterPro" id="IPR011041">
    <property type="entry name" value="Quinoprot_gluc/sorb_DH_b-prop"/>
</dbReference>
<evidence type="ECO:0000256" key="1">
    <source>
        <dbReference type="SAM" id="MobiDB-lite"/>
    </source>
</evidence>
<dbReference type="Proteomes" id="UP000450917">
    <property type="component" value="Unassembled WGS sequence"/>
</dbReference>
<dbReference type="InterPro" id="IPR011042">
    <property type="entry name" value="6-blade_b-propeller_TolB-like"/>
</dbReference>
<evidence type="ECO:0000313" key="5">
    <source>
        <dbReference type="Proteomes" id="UP000450917"/>
    </source>
</evidence>
<dbReference type="SUPFAM" id="SSF50952">
    <property type="entry name" value="Soluble quinoprotein glucose dehydrogenase"/>
    <property type="match status" value="1"/>
</dbReference>
<evidence type="ECO:0000256" key="2">
    <source>
        <dbReference type="SAM" id="SignalP"/>
    </source>
</evidence>
<dbReference type="InterPro" id="IPR012938">
    <property type="entry name" value="Glc/Sorbosone_DH"/>
</dbReference>
<organism evidence="4 5">
    <name type="scientific">Paenibacillus validus</name>
    <dbReference type="NCBI Taxonomy" id="44253"/>
    <lineage>
        <taxon>Bacteria</taxon>
        <taxon>Bacillati</taxon>
        <taxon>Bacillota</taxon>
        <taxon>Bacilli</taxon>
        <taxon>Bacillales</taxon>
        <taxon>Paenibacillaceae</taxon>
        <taxon>Paenibacillus</taxon>
    </lineage>
</organism>
<dbReference type="PANTHER" id="PTHR19328:SF13">
    <property type="entry name" value="HIPL1 PROTEIN"/>
    <property type="match status" value="1"/>
</dbReference>
<name>A0A7X2Z9E4_9BACL</name>
<evidence type="ECO:0000313" key="4">
    <source>
        <dbReference type="EMBL" id="MUG70784.1"/>
    </source>
</evidence>
<sequence length="365" mass="39571">MVLLVLSLTFTLSLTACSQGKIKPPDTPANKETPESAERESGKNASVEVLAEGLRTPWALDFQGSTMYVSEREGTIAKIEGTSVKRQEVRLRKPLLSEGEGGFLGFVLAPDFTVSKLAFAYHTYKDNGTVWNRVVVLKENAGGWTEQQALLERIPGSLNHNGGRLALGPDKQLYVTTGDSNVPDLAQDLSSLAGKILRMTSDGQVPKDNPFPESYVYSYGHRNSQGIAWTSDGAMYASEHGPSGSPAGHDEMNRIQAGANYGWPLVIGDERREGMLPPLYHTGREAIAPSGIAIGGNGPIYVAALRGEALFRYEPETKSINAVLQHAGRLRDVKVHGGYVYVLTNNTDGRGVPKAGDDRLMRMKE</sequence>
<feature type="signal peptide" evidence="2">
    <location>
        <begin position="1"/>
        <end position="18"/>
    </location>
</feature>